<dbReference type="PANTHER" id="PTHR42840:SF5">
    <property type="entry name" value="NAD(P)-BINDING ROSSMANN-FOLD SUPERFAMILY PROTEIN"/>
    <property type="match status" value="1"/>
</dbReference>
<proteinExistence type="inferred from homology"/>
<dbReference type="SUPFAM" id="SSF51735">
    <property type="entry name" value="NAD(P)-binding Rossmann-fold domains"/>
    <property type="match status" value="1"/>
</dbReference>
<dbReference type="OrthoDB" id="64915at2759"/>
<dbReference type="Gene3D" id="3.40.50.720">
    <property type="entry name" value="NAD(P)-binding Rossmann-like Domain"/>
    <property type="match status" value="1"/>
</dbReference>
<organism evidence="4 5">
    <name type="scientific">Coprinopsis marcescibilis</name>
    <name type="common">Agaric fungus</name>
    <name type="synonym">Psathyrella marcescibilis</name>
    <dbReference type="NCBI Taxonomy" id="230819"/>
    <lineage>
        <taxon>Eukaryota</taxon>
        <taxon>Fungi</taxon>
        <taxon>Dikarya</taxon>
        <taxon>Basidiomycota</taxon>
        <taxon>Agaricomycotina</taxon>
        <taxon>Agaricomycetes</taxon>
        <taxon>Agaricomycetidae</taxon>
        <taxon>Agaricales</taxon>
        <taxon>Agaricineae</taxon>
        <taxon>Psathyrellaceae</taxon>
        <taxon>Coprinopsis</taxon>
    </lineage>
</organism>
<feature type="domain" description="Gfo/Idh/MocA-like oxidoreductase N-terminal" evidence="2">
    <location>
        <begin position="7"/>
        <end position="131"/>
    </location>
</feature>
<dbReference type="EMBL" id="ML210241">
    <property type="protein sequence ID" value="TFK22419.1"/>
    <property type="molecule type" value="Genomic_DNA"/>
</dbReference>
<dbReference type="GO" id="GO:0005737">
    <property type="term" value="C:cytoplasm"/>
    <property type="evidence" value="ECO:0007669"/>
    <property type="project" value="TreeGrafter"/>
</dbReference>
<dbReference type="InterPro" id="IPR036291">
    <property type="entry name" value="NAD(P)-bd_dom_sf"/>
</dbReference>
<dbReference type="GO" id="GO:0016491">
    <property type="term" value="F:oxidoreductase activity"/>
    <property type="evidence" value="ECO:0007669"/>
    <property type="project" value="TreeGrafter"/>
</dbReference>
<gene>
    <name evidence="4" type="ORF">FA15DRAFT_671534</name>
</gene>
<dbReference type="STRING" id="230819.A0A5C3KPK4"/>
<dbReference type="GO" id="GO:0000166">
    <property type="term" value="F:nucleotide binding"/>
    <property type="evidence" value="ECO:0007669"/>
    <property type="project" value="InterPro"/>
</dbReference>
<dbReference type="InterPro" id="IPR055170">
    <property type="entry name" value="GFO_IDH_MocA-like_dom"/>
</dbReference>
<reference evidence="4 5" key="1">
    <citation type="journal article" date="2019" name="Nat. Ecol. Evol.">
        <title>Megaphylogeny resolves global patterns of mushroom evolution.</title>
        <authorList>
            <person name="Varga T."/>
            <person name="Krizsan K."/>
            <person name="Foldi C."/>
            <person name="Dima B."/>
            <person name="Sanchez-Garcia M."/>
            <person name="Sanchez-Ramirez S."/>
            <person name="Szollosi G.J."/>
            <person name="Szarkandi J.G."/>
            <person name="Papp V."/>
            <person name="Albert L."/>
            <person name="Andreopoulos W."/>
            <person name="Angelini C."/>
            <person name="Antonin V."/>
            <person name="Barry K.W."/>
            <person name="Bougher N.L."/>
            <person name="Buchanan P."/>
            <person name="Buyck B."/>
            <person name="Bense V."/>
            <person name="Catcheside P."/>
            <person name="Chovatia M."/>
            <person name="Cooper J."/>
            <person name="Damon W."/>
            <person name="Desjardin D."/>
            <person name="Finy P."/>
            <person name="Geml J."/>
            <person name="Haridas S."/>
            <person name="Hughes K."/>
            <person name="Justo A."/>
            <person name="Karasinski D."/>
            <person name="Kautmanova I."/>
            <person name="Kiss B."/>
            <person name="Kocsube S."/>
            <person name="Kotiranta H."/>
            <person name="LaButti K.M."/>
            <person name="Lechner B.E."/>
            <person name="Liimatainen K."/>
            <person name="Lipzen A."/>
            <person name="Lukacs Z."/>
            <person name="Mihaltcheva S."/>
            <person name="Morgado L.N."/>
            <person name="Niskanen T."/>
            <person name="Noordeloos M.E."/>
            <person name="Ohm R.A."/>
            <person name="Ortiz-Santana B."/>
            <person name="Ovrebo C."/>
            <person name="Racz N."/>
            <person name="Riley R."/>
            <person name="Savchenko A."/>
            <person name="Shiryaev A."/>
            <person name="Soop K."/>
            <person name="Spirin V."/>
            <person name="Szebenyi C."/>
            <person name="Tomsovsky M."/>
            <person name="Tulloss R.E."/>
            <person name="Uehling J."/>
            <person name="Grigoriev I.V."/>
            <person name="Vagvolgyi C."/>
            <person name="Papp T."/>
            <person name="Martin F.M."/>
            <person name="Miettinen O."/>
            <person name="Hibbett D.S."/>
            <person name="Nagy L.G."/>
        </authorList>
    </citation>
    <scope>NUCLEOTIDE SEQUENCE [LARGE SCALE GENOMIC DNA]</scope>
    <source>
        <strain evidence="4 5">CBS 121175</strain>
    </source>
</reference>
<evidence type="ECO:0000313" key="5">
    <source>
        <dbReference type="Proteomes" id="UP000307440"/>
    </source>
</evidence>
<sequence length="375" mass="40283">MPSKSGIAILGAGIFAKEAHLPALAVLKDAAPALKVVYSRSETSAKDLAGQAQEVLNLPDSPGIYHDGGAPSTGLDALLQRDDISAVIIVMPITLQPGLVIKALEAGKHVLSEKPIAPDVAGGLDLIQQYKTRFKPKGLVWRVAENFEAEPAVQFAAEVIRSGRIGDVTFFKAVAINHIDKDSKWYKTAWRTVPDYQGGFLLDGGVHTIAVLRTILPKPLTHLSAFPSLNKDYLKPHDTIHAIIKAEGSFNGTLEMTWAFPTEKKPQADQFVVTGTRGWLSINSSWSPPVFRVTIASIGKGGEGGKEDVVEEIVEKPMKGVETELKSFFDAISGNNETLPFGDPDAALQDVAVIQAALNSDGHLVDLVRLQSTGR</sequence>
<accession>A0A5C3KPK4</accession>
<dbReference type="Pfam" id="PF01408">
    <property type="entry name" value="GFO_IDH_MocA"/>
    <property type="match status" value="1"/>
</dbReference>
<dbReference type="Pfam" id="PF22725">
    <property type="entry name" value="GFO_IDH_MocA_C3"/>
    <property type="match status" value="1"/>
</dbReference>
<feature type="domain" description="GFO/IDH/MocA-like oxidoreductase" evidence="3">
    <location>
        <begin position="154"/>
        <end position="280"/>
    </location>
</feature>
<dbReference type="Gene3D" id="3.30.360.10">
    <property type="entry name" value="Dihydrodipicolinate Reductase, domain 2"/>
    <property type="match status" value="1"/>
</dbReference>
<evidence type="ECO:0000256" key="1">
    <source>
        <dbReference type="ARBA" id="ARBA00010928"/>
    </source>
</evidence>
<name>A0A5C3KPK4_COPMA</name>
<dbReference type="GO" id="GO:0006740">
    <property type="term" value="P:NADPH regeneration"/>
    <property type="evidence" value="ECO:0007669"/>
    <property type="project" value="TreeGrafter"/>
</dbReference>
<dbReference type="AlphaFoldDB" id="A0A5C3KPK4"/>
<protein>
    <submittedName>
        <fullName evidence="4">NAD(P)-binding protein</fullName>
    </submittedName>
</protein>
<evidence type="ECO:0000259" key="3">
    <source>
        <dbReference type="Pfam" id="PF22725"/>
    </source>
</evidence>
<keyword evidence="5" id="KW-1185">Reference proteome</keyword>
<evidence type="ECO:0000313" key="4">
    <source>
        <dbReference type="EMBL" id="TFK22419.1"/>
    </source>
</evidence>
<dbReference type="SUPFAM" id="SSF55347">
    <property type="entry name" value="Glyceraldehyde-3-phosphate dehydrogenase-like, C-terminal domain"/>
    <property type="match status" value="1"/>
</dbReference>
<dbReference type="PANTHER" id="PTHR42840">
    <property type="entry name" value="NAD(P)-BINDING ROSSMANN-FOLD SUPERFAMILY PROTEIN-RELATED"/>
    <property type="match status" value="1"/>
</dbReference>
<comment type="similarity">
    <text evidence="1">Belongs to the Gfo/Idh/MocA family.</text>
</comment>
<dbReference type="Proteomes" id="UP000307440">
    <property type="component" value="Unassembled WGS sequence"/>
</dbReference>
<dbReference type="InterPro" id="IPR000683">
    <property type="entry name" value="Gfo/Idh/MocA-like_OxRdtase_N"/>
</dbReference>
<evidence type="ECO:0000259" key="2">
    <source>
        <dbReference type="Pfam" id="PF01408"/>
    </source>
</evidence>